<dbReference type="OrthoDB" id="438440at2759"/>
<dbReference type="InterPro" id="IPR033556">
    <property type="entry name" value="PLA"/>
</dbReference>
<dbReference type="CDD" id="cd00519">
    <property type="entry name" value="Lipase_3"/>
    <property type="match status" value="1"/>
</dbReference>
<evidence type="ECO:0000256" key="3">
    <source>
        <dbReference type="ARBA" id="ARBA00022801"/>
    </source>
</evidence>
<dbReference type="InterPro" id="IPR029058">
    <property type="entry name" value="AB_hydrolase_fold"/>
</dbReference>
<evidence type="ECO:0000313" key="8">
    <source>
        <dbReference type="EMBL" id="TVU20243.1"/>
    </source>
</evidence>
<dbReference type="AlphaFoldDB" id="A0A5J9U9G9"/>
<dbReference type="Pfam" id="PF01764">
    <property type="entry name" value="Lipase_3"/>
    <property type="match status" value="1"/>
</dbReference>
<evidence type="ECO:0000256" key="5">
    <source>
        <dbReference type="ARBA" id="ARBA00023098"/>
    </source>
</evidence>
<keyword evidence="4 6" id="KW-0442">Lipid degradation</keyword>
<evidence type="ECO:0000256" key="1">
    <source>
        <dbReference type="ARBA" id="ARBA00003523"/>
    </source>
</evidence>
<feature type="domain" description="Fungal lipase-type" evidence="7">
    <location>
        <begin position="130"/>
        <end position="325"/>
    </location>
</feature>
<dbReference type="Proteomes" id="UP000324897">
    <property type="component" value="Chromosome 7"/>
</dbReference>
<evidence type="ECO:0000313" key="9">
    <source>
        <dbReference type="Proteomes" id="UP000324897"/>
    </source>
</evidence>
<comment type="caution">
    <text evidence="8">The sequence shown here is derived from an EMBL/GenBank/DDBJ whole genome shotgun (WGS) entry which is preliminary data.</text>
</comment>
<evidence type="ECO:0000256" key="4">
    <source>
        <dbReference type="ARBA" id="ARBA00022963"/>
    </source>
</evidence>
<dbReference type="SUPFAM" id="SSF53474">
    <property type="entry name" value="alpha/beta-Hydrolases"/>
    <property type="match status" value="1"/>
</dbReference>
<dbReference type="PANTHER" id="PTHR31828">
    <property type="entry name" value="PHOSPHOLIPASE A1-IIGAMMA"/>
    <property type="match status" value="1"/>
</dbReference>
<dbReference type="GO" id="GO:0016042">
    <property type="term" value="P:lipid catabolic process"/>
    <property type="evidence" value="ECO:0007669"/>
    <property type="project" value="UniProtKB-UniRule"/>
</dbReference>
<gene>
    <name evidence="8" type="ORF">EJB05_36445</name>
</gene>
<dbReference type="EC" id="3.1.1.-" evidence="6"/>
<sequence>MPSSPMLGSIANRWRELQGADSWTGLLDPLDVDLRRNIIAYGELAQATYDAFNQEKRSPHAGACVLRARGGNYAVTKFVYATSGLPVPEAFLLLPLPELPEAWSRESNWMGYVAVATDEGVAALGRRDIVVAWRGTMRNIEWVNDLDFTPVSAAPVLGSAAAANPEAMAHRGFLSVYTSSNADSKYNQASARDQARINPTSLLNSLLRQPAAKLRSCTFGMNESFLVLEEVRRLMDLYKDEVTSITITGHSLGASLATLNAVDIAANGLNAPAGSSQPPCPVTAIVFASPHVGDGNFKAAFGSFPELRSLHVKNAGDVVPIYPPLGYVDVAVPLPINTGRSPYLKKPGTVKTLHNLECYLHGVAGEQGSAGGFKLEVDRDVALANKGVDALIDKYPVPAKWWVAKNKGMVMGDDGHWTLQDFEQI</sequence>
<name>A0A5J9U9G9_9POAL</name>
<protein>
    <recommendedName>
        <fullName evidence="6">Phospholipase A1</fullName>
        <ecNumber evidence="6">3.1.1.-</ecNumber>
    </recommendedName>
</protein>
<proteinExistence type="inferred from homology"/>
<dbReference type="Gene3D" id="3.40.50.1820">
    <property type="entry name" value="alpha/beta hydrolase"/>
    <property type="match status" value="1"/>
</dbReference>
<dbReference type="GO" id="GO:0008970">
    <property type="term" value="F:phospholipase A1 activity"/>
    <property type="evidence" value="ECO:0007669"/>
    <property type="project" value="UniProtKB-UniRule"/>
</dbReference>
<dbReference type="Gramene" id="TVU20243">
    <property type="protein sequence ID" value="TVU20243"/>
    <property type="gene ID" value="EJB05_36445"/>
</dbReference>
<dbReference type="EMBL" id="RWGY01000029">
    <property type="protein sequence ID" value="TVU20243.1"/>
    <property type="molecule type" value="Genomic_DNA"/>
</dbReference>
<evidence type="ECO:0000256" key="6">
    <source>
        <dbReference type="RuleBase" id="RU367093"/>
    </source>
</evidence>
<organism evidence="8 9">
    <name type="scientific">Eragrostis curvula</name>
    <name type="common">weeping love grass</name>
    <dbReference type="NCBI Taxonomy" id="38414"/>
    <lineage>
        <taxon>Eukaryota</taxon>
        <taxon>Viridiplantae</taxon>
        <taxon>Streptophyta</taxon>
        <taxon>Embryophyta</taxon>
        <taxon>Tracheophyta</taxon>
        <taxon>Spermatophyta</taxon>
        <taxon>Magnoliopsida</taxon>
        <taxon>Liliopsida</taxon>
        <taxon>Poales</taxon>
        <taxon>Poaceae</taxon>
        <taxon>PACMAD clade</taxon>
        <taxon>Chloridoideae</taxon>
        <taxon>Eragrostideae</taxon>
        <taxon>Eragrostidinae</taxon>
        <taxon>Eragrostis</taxon>
    </lineage>
</organism>
<evidence type="ECO:0000256" key="2">
    <source>
        <dbReference type="ARBA" id="ARBA00010701"/>
    </source>
</evidence>
<dbReference type="InterPro" id="IPR002921">
    <property type="entry name" value="Fungal_lipase-type"/>
</dbReference>
<dbReference type="PANTHER" id="PTHR31828:SF1">
    <property type="entry name" value="PHOSPHOLIPASE A1-IIGAMMA"/>
    <property type="match status" value="1"/>
</dbReference>
<evidence type="ECO:0000259" key="7">
    <source>
        <dbReference type="Pfam" id="PF01764"/>
    </source>
</evidence>
<keyword evidence="9" id="KW-1185">Reference proteome</keyword>
<comment type="similarity">
    <text evidence="2 6">Belongs to the AB hydrolase superfamily. Lipase family.</text>
</comment>
<keyword evidence="5 6" id="KW-0443">Lipid metabolism</keyword>
<comment type="function">
    <text evidence="1 6">Acylhydrolase that catalyzes the hydrolysis of phospholipids at the sn-1 position.</text>
</comment>
<accession>A0A5J9U9G9</accession>
<feature type="non-terminal residue" evidence="8">
    <location>
        <position position="1"/>
    </location>
</feature>
<reference evidence="8 9" key="1">
    <citation type="journal article" date="2019" name="Sci. Rep.">
        <title>A high-quality genome of Eragrostis curvula grass provides insights into Poaceae evolution and supports new strategies to enhance forage quality.</title>
        <authorList>
            <person name="Carballo J."/>
            <person name="Santos B.A.C.M."/>
            <person name="Zappacosta D."/>
            <person name="Garbus I."/>
            <person name="Selva J.P."/>
            <person name="Gallo C.A."/>
            <person name="Diaz A."/>
            <person name="Albertini E."/>
            <person name="Caccamo M."/>
            <person name="Echenique V."/>
        </authorList>
    </citation>
    <scope>NUCLEOTIDE SEQUENCE [LARGE SCALE GENOMIC DNA]</scope>
    <source>
        <strain evidence="9">cv. Victoria</strain>
        <tissue evidence="8">Leaf</tissue>
    </source>
</reference>
<keyword evidence="3 6" id="KW-0378">Hydrolase</keyword>